<name>E2ZB43_9FIRM</name>
<dbReference type="GO" id="GO:0004106">
    <property type="term" value="F:chorismate mutase activity"/>
    <property type="evidence" value="ECO:0007669"/>
    <property type="project" value="UniProtKB-EC"/>
</dbReference>
<feature type="domain" description="Chorismate mutase" evidence="2">
    <location>
        <begin position="11"/>
        <end position="101"/>
    </location>
</feature>
<dbReference type="EMBL" id="AECS01000018">
    <property type="protein sequence ID" value="EFQ04463.1"/>
    <property type="molecule type" value="Genomic_DNA"/>
</dbReference>
<dbReference type="eggNOG" id="COG1605">
    <property type="taxonomic scope" value="Bacteria"/>
</dbReference>
<dbReference type="GO" id="GO:0009697">
    <property type="term" value="P:salicylic acid biosynthetic process"/>
    <property type="evidence" value="ECO:0007669"/>
    <property type="project" value="TreeGrafter"/>
</dbReference>
<dbReference type="AlphaFoldDB" id="E2ZB43"/>
<evidence type="ECO:0000313" key="3">
    <source>
        <dbReference type="EMBL" id="EFQ04463.1"/>
    </source>
</evidence>
<dbReference type="InterPro" id="IPR002701">
    <property type="entry name" value="CM_II_prokaryot"/>
</dbReference>
<dbReference type="PANTHER" id="PTHR38041">
    <property type="entry name" value="CHORISMATE MUTASE"/>
    <property type="match status" value="1"/>
</dbReference>
<dbReference type="Gene3D" id="1.20.59.10">
    <property type="entry name" value="Chorismate mutase"/>
    <property type="match status" value="1"/>
</dbReference>
<dbReference type="InterPro" id="IPR036979">
    <property type="entry name" value="CM_dom_sf"/>
</dbReference>
<keyword evidence="1 3" id="KW-0413">Isomerase</keyword>
<dbReference type="PROSITE" id="PS51168">
    <property type="entry name" value="CHORISMATE_MUT_2"/>
    <property type="match status" value="1"/>
</dbReference>
<evidence type="ECO:0000313" key="4">
    <source>
        <dbReference type="Proteomes" id="UP000003195"/>
    </source>
</evidence>
<sequence>MKKIYCFSTKGMKDMNLTASRQQIDEIDKQITALLEERMKAVAAVAAYKKAHRMPVLDASREAAVLDKVAAFTSDKLLVPYIKRIYQALMDESKVYEDDEMKRNG</sequence>
<dbReference type="SMART" id="SM00830">
    <property type="entry name" value="CM_2"/>
    <property type="match status" value="1"/>
</dbReference>
<gene>
    <name evidence="3" type="ORF">HMPREF9429_00669</name>
</gene>
<organism evidence="3 4">
    <name type="scientific">Megasphaera micronuciformis F0359</name>
    <dbReference type="NCBI Taxonomy" id="706434"/>
    <lineage>
        <taxon>Bacteria</taxon>
        <taxon>Bacillati</taxon>
        <taxon>Bacillota</taxon>
        <taxon>Negativicutes</taxon>
        <taxon>Veillonellales</taxon>
        <taxon>Veillonellaceae</taxon>
        <taxon>Megasphaera</taxon>
    </lineage>
</organism>
<reference evidence="3 4" key="1">
    <citation type="submission" date="2010-08" db="EMBL/GenBank/DDBJ databases">
        <authorList>
            <person name="Weinstock G."/>
            <person name="Sodergren E."/>
            <person name="Clifton S."/>
            <person name="Fulton L."/>
            <person name="Fulton B."/>
            <person name="Courtney L."/>
            <person name="Fronick C."/>
            <person name="Harrison M."/>
            <person name="Strong C."/>
            <person name="Farmer C."/>
            <person name="Delahaunty K."/>
            <person name="Markovic C."/>
            <person name="Hall O."/>
            <person name="Minx P."/>
            <person name="Tomlinson C."/>
            <person name="Mitreva M."/>
            <person name="Hou S."/>
            <person name="Chen J."/>
            <person name="Wollam A."/>
            <person name="Pepin K.H."/>
            <person name="Johnson M."/>
            <person name="Bhonagiri V."/>
            <person name="Zhang X."/>
            <person name="Suruliraj S."/>
            <person name="Warren W."/>
            <person name="Chinwalla A."/>
            <person name="Mardis E.R."/>
            <person name="Wilson R.K."/>
        </authorList>
    </citation>
    <scope>NUCLEOTIDE SEQUENCE [LARGE SCALE GENOMIC DNA]</scope>
    <source>
        <strain evidence="3 4">F0359</strain>
    </source>
</reference>
<evidence type="ECO:0000256" key="1">
    <source>
        <dbReference type="ARBA" id="ARBA00023235"/>
    </source>
</evidence>
<dbReference type="InterPro" id="IPR036263">
    <property type="entry name" value="Chorismate_II_sf"/>
</dbReference>
<dbReference type="STRING" id="706434.HMPREF9429_00669"/>
<protein>
    <submittedName>
        <fullName evidence="3">Chorismate mutase</fullName>
        <ecNumber evidence="3">5.4.99.5</ecNumber>
    </submittedName>
</protein>
<dbReference type="Proteomes" id="UP000003195">
    <property type="component" value="Unassembled WGS sequence"/>
</dbReference>
<dbReference type="SUPFAM" id="SSF48600">
    <property type="entry name" value="Chorismate mutase II"/>
    <property type="match status" value="1"/>
</dbReference>
<keyword evidence="4" id="KW-1185">Reference proteome</keyword>
<dbReference type="InterPro" id="IPR051331">
    <property type="entry name" value="Chorismate_mutase-related"/>
</dbReference>
<dbReference type="NCBIfam" id="TIGR01805">
    <property type="entry name" value="CM_mono_grmpos"/>
    <property type="match status" value="1"/>
</dbReference>
<comment type="caution">
    <text evidence="3">The sequence shown here is derived from an EMBL/GenBank/DDBJ whole genome shotgun (WGS) entry which is preliminary data.</text>
</comment>
<accession>E2ZB43</accession>
<dbReference type="Pfam" id="PF01817">
    <property type="entry name" value="CM_2"/>
    <property type="match status" value="1"/>
</dbReference>
<dbReference type="PANTHER" id="PTHR38041:SF1">
    <property type="entry name" value="CHORISMATE MUTASE"/>
    <property type="match status" value="1"/>
</dbReference>
<dbReference type="GO" id="GO:0046417">
    <property type="term" value="P:chorismate metabolic process"/>
    <property type="evidence" value="ECO:0007669"/>
    <property type="project" value="InterPro"/>
</dbReference>
<proteinExistence type="predicted"/>
<dbReference type="InterPro" id="IPR011279">
    <property type="entry name" value="Chorismate_mutase_GmP"/>
</dbReference>
<dbReference type="HOGENOM" id="CLU_131518_3_2_9"/>
<evidence type="ECO:0000259" key="2">
    <source>
        <dbReference type="PROSITE" id="PS51168"/>
    </source>
</evidence>
<dbReference type="EC" id="5.4.99.5" evidence="3"/>